<feature type="coiled-coil region" evidence="7">
    <location>
        <begin position="343"/>
        <end position="379"/>
    </location>
</feature>
<reference evidence="11" key="1">
    <citation type="submission" date="2020-09" db="EMBL/GenBank/DDBJ databases">
        <title>The genome sequence of strain Labrenzia suaedae 4C16A.</title>
        <authorList>
            <person name="Liu Y."/>
        </authorList>
    </citation>
    <scope>NUCLEOTIDE SEQUENCE [LARGE SCALE GENOMIC DNA]</scope>
    <source>
        <strain evidence="11">4C16A</strain>
    </source>
</reference>
<dbReference type="InterPro" id="IPR005467">
    <property type="entry name" value="His_kinase_dom"/>
</dbReference>
<organism evidence="10 11">
    <name type="scientific">Roseibium litorale</name>
    <dbReference type="NCBI Taxonomy" id="2803841"/>
    <lineage>
        <taxon>Bacteria</taxon>
        <taxon>Pseudomonadati</taxon>
        <taxon>Pseudomonadota</taxon>
        <taxon>Alphaproteobacteria</taxon>
        <taxon>Hyphomicrobiales</taxon>
        <taxon>Stappiaceae</taxon>
        <taxon>Roseibium</taxon>
    </lineage>
</organism>
<evidence type="ECO:0000256" key="6">
    <source>
        <dbReference type="PROSITE-ProRule" id="PRU00169"/>
    </source>
</evidence>
<dbReference type="InterPro" id="IPR036097">
    <property type="entry name" value="HisK_dim/P_sf"/>
</dbReference>
<evidence type="ECO:0000256" key="3">
    <source>
        <dbReference type="ARBA" id="ARBA00022553"/>
    </source>
</evidence>
<sequence length="759" mass="84784">MIDPQEPLEVQIERQAKIIDALIQRATREDDIGGSAYSLFQSAIALQGEVWEKNRELERALDTLGRASNQLRIAEFAREQTQRNLADAMEAMEGGFALFSDSELEICNDQFKHLVPDLTDMIVPGLRIEEYLGALYQSKDVIWDPSAGGPAATRGMGVERADGSIVPPVFGLRGDRWFQITHKRASERKMVLLSTEITSVVRQNRFEKDRLIDEQTRFVQAAFDHMTQGVCTFSAQGSLLIHNDRFRELLRLPVQLVRKGTAVAQILDFIFRNNMLSSIVEPLELRAWEEQIKSGQGLRRQFRHLSGETLDIQIHALPDKGYIMNVMDITAEIHTTHILEQRVKERTLALTRANERLKRKNEEQARVDEQLRIAKEQAEDAMRSKTRFFAAASHDLLQPINAAKLLISNLSEYAGDLQIGDTVKRLDRSFVSIESLLQALLDISRLDSTGTEMSIGNFCLGDLLTGAREAYAGLAEEKGLRLDVVTSSLWVRSDQRYLSRSIQNLVVNAIQYTSRGRVLVGCRRRGDKVVLEVWDTGIGISKKDQRRVFSEFTRVTSDGAGFGMGLGLSIVDRACRRLGHPVSVRSKPGIGSVFSITLPMVVQEKPDACCDLDQSDSPAEDLDLIVLIVENNPDVLFATTRKVESWGASVLTASSTAEALAQVSELGMAPDIILADYQLDGDDSGIKTILSLRRETGAHIPAIMITASREETLAADSKRHDFTILTKPVQLSRLRPLIDWKTSKASQRGEEEEDEEESA</sequence>
<dbReference type="Gene3D" id="3.40.50.2300">
    <property type="match status" value="1"/>
</dbReference>
<dbReference type="RefSeq" id="WP_192147166.1">
    <property type="nucleotide sequence ID" value="NZ_JACYXI010000002.1"/>
</dbReference>
<dbReference type="PANTHER" id="PTHR43047">
    <property type="entry name" value="TWO-COMPONENT HISTIDINE PROTEIN KINASE"/>
    <property type="match status" value="1"/>
</dbReference>
<name>A0ABR9CKU7_9HYPH</name>
<dbReference type="Pfam" id="PF00072">
    <property type="entry name" value="Response_reg"/>
    <property type="match status" value="1"/>
</dbReference>
<dbReference type="CDD" id="cd00156">
    <property type="entry name" value="REC"/>
    <property type="match status" value="1"/>
</dbReference>
<dbReference type="SUPFAM" id="SSF55874">
    <property type="entry name" value="ATPase domain of HSP90 chaperone/DNA topoisomerase II/histidine kinase"/>
    <property type="match status" value="1"/>
</dbReference>
<keyword evidence="11" id="KW-1185">Reference proteome</keyword>
<comment type="caution">
    <text evidence="10">The sequence shown here is derived from an EMBL/GenBank/DDBJ whole genome shotgun (WGS) entry which is preliminary data.</text>
</comment>
<dbReference type="InterPro" id="IPR003661">
    <property type="entry name" value="HisK_dim/P_dom"/>
</dbReference>
<proteinExistence type="predicted"/>
<evidence type="ECO:0000256" key="7">
    <source>
        <dbReference type="SAM" id="Coils"/>
    </source>
</evidence>
<dbReference type="Pfam" id="PF02518">
    <property type="entry name" value="HATPase_c"/>
    <property type="match status" value="1"/>
</dbReference>
<dbReference type="InterPro" id="IPR011006">
    <property type="entry name" value="CheY-like_superfamily"/>
</dbReference>
<feature type="domain" description="Response regulatory" evidence="9">
    <location>
        <begin position="625"/>
        <end position="742"/>
    </location>
</feature>
<dbReference type="Proteomes" id="UP000632063">
    <property type="component" value="Unassembled WGS sequence"/>
</dbReference>
<dbReference type="InterPro" id="IPR036890">
    <property type="entry name" value="HATPase_C_sf"/>
</dbReference>
<dbReference type="Gene3D" id="1.10.287.130">
    <property type="match status" value="1"/>
</dbReference>
<keyword evidence="7" id="KW-0175">Coiled coil</keyword>
<evidence type="ECO:0000259" key="8">
    <source>
        <dbReference type="PROSITE" id="PS50109"/>
    </source>
</evidence>
<protein>
    <recommendedName>
        <fullName evidence="2">histidine kinase</fullName>
        <ecNumber evidence="2">2.7.13.3</ecNumber>
    </recommendedName>
</protein>
<evidence type="ECO:0000256" key="4">
    <source>
        <dbReference type="ARBA" id="ARBA00022679"/>
    </source>
</evidence>
<accession>A0ABR9CKU7</accession>
<keyword evidence="4" id="KW-0808">Transferase</keyword>
<evidence type="ECO:0000256" key="2">
    <source>
        <dbReference type="ARBA" id="ARBA00012438"/>
    </source>
</evidence>
<dbReference type="PRINTS" id="PR00344">
    <property type="entry name" value="BCTRLSENSOR"/>
</dbReference>
<dbReference type="SMART" id="SM00448">
    <property type="entry name" value="REC"/>
    <property type="match status" value="1"/>
</dbReference>
<dbReference type="SUPFAM" id="SSF47384">
    <property type="entry name" value="Homodimeric domain of signal transducing histidine kinase"/>
    <property type="match status" value="1"/>
</dbReference>
<keyword evidence="3 6" id="KW-0597">Phosphoprotein</keyword>
<dbReference type="CDD" id="cd00075">
    <property type="entry name" value="HATPase"/>
    <property type="match status" value="1"/>
</dbReference>
<feature type="modified residue" description="4-aspartylphosphate" evidence="6">
    <location>
        <position position="676"/>
    </location>
</feature>
<dbReference type="EC" id="2.7.13.3" evidence="2"/>
<evidence type="ECO:0000313" key="11">
    <source>
        <dbReference type="Proteomes" id="UP000632063"/>
    </source>
</evidence>
<dbReference type="Pfam" id="PF12860">
    <property type="entry name" value="PAS_7"/>
    <property type="match status" value="1"/>
</dbReference>
<dbReference type="PROSITE" id="PS50109">
    <property type="entry name" value="HIS_KIN"/>
    <property type="match status" value="1"/>
</dbReference>
<dbReference type="SMART" id="SM00388">
    <property type="entry name" value="HisKA"/>
    <property type="match status" value="1"/>
</dbReference>
<dbReference type="InterPro" id="IPR004358">
    <property type="entry name" value="Sig_transdc_His_kin-like_C"/>
</dbReference>
<dbReference type="PROSITE" id="PS50110">
    <property type="entry name" value="RESPONSE_REGULATORY"/>
    <property type="match status" value="1"/>
</dbReference>
<comment type="catalytic activity">
    <reaction evidence="1">
        <text>ATP + protein L-histidine = ADP + protein N-phospho-L-histidine.</text>
        <dbReference type="EC" id="2.7.13.3"/>
    </reaction>
</comment>
<dbReference type="CDD" id="cd00082">
    <property type="entry name" value="HisKA"/>
    <property type="match status" value="1"/>
</dbReference>
<dbReference type="PANTHER" id="PTHR43047:SF9">
    <property type="entry name" value="HISTIDINE KINASE"/>
    <property type="match status" value="1"/>
</dbReference>
<evidence type="ECO:0000259" key="9">
    <source>
        <dbReference type="PROSITE" id="PS50110"/>
    </source>
</evidence>
<dbReference type="EMBL" id="JACYXI010000002">
    <property type="protein sequence ID" value="MBD8891040.1"/>
    <property type="molecule type" value="Genomic_DNA"/>
</dbReference>
<dbReference type="SMART" id="SM00387">
    <property type="entry name" value="HATPase_c"/>
    <property type="match status" value="1"/>
</dbReference>
<dbReference type="InterPro" id="IPR001789">
    <property type="entry name" value="Sig_transdc_resp-reg_receiver"/>
</dbReference>
<reference evidence="10 11" key="2">
    <citation type="journal article" date="2021" name="Int. J. Syst. Evol. Microbiol.">
        <title>Roseibium litorale sp. nov., isolated from a tidal flat sediment and proposal for the reclassification of Labrenzia polysiphoniae as Roseibium polysiphoniae comb. nov.</title>
        <authorList>
            <person name="Liu Y."/>
            <person name="Pei T."/>
            <person name="Du J."/>
            <person name="Chao M."/>
            <person name="Deng M.R."/>
            <person name="Zhu H."/>
        </authorList>
    </citation>
    <scope>NUCLEOTIDE SEQUENCE [LARGE SCALE GENOMIC DNA]</scope>
    <source>
        <strain evidence="10 11">4C16A</strain>
    </source>
</reference>
<dbReference type="Gene3D" id="3.30.565.10">
    <property type="entry name" value="Histidine kinase-like ATPase, C-terminal domain"/>
    <property type="match status" value="1"/>
</dbReference>
<evidence type="ECO:0000256" key="1">
    <source>
        <dbReference type="ARBA" id="ARBA00000085"/>
    </source>
</evidence>
<gene>
    <name evidence="10" type="ORF">IG616_05750</name>
</gene>
<evidence type="ECO:0000313" key="10">
    <source>
        <dbReference type="EMBL" id="MBD8891040.1"/>
    </source>
</evidence>
<dbReference type="SUPFAM" id="SSF55785">
    <property type="entry name" value="PYP-like sensor domain (PAS domain)"/>
    <property type="match status" value="1"/>
</dbReference>
<dbReference type="InterPro" id="IPR003594">
    <property type="entry name" value="HATPase_dom"/>
</dbReference>
<dbReference type="SUPFAM" id="SSF52172">
    <property type="entry name" value="CheY-like"/>
    <property type="match status" value="1"/>
</dbReference>
<dbReference type="Gene3D" id="3.30.450.20">
    <property type="entry name" value="PAS domain"/>
    <property type="match status" value="1"/>
</dbReference>
<dbReference type="InterPro" id="IPR035965">
    <property type="entry name" value="PAS-like_dom_sf"/>
</dbReference>
<feature type="domain" description="Histidine kinase" evidence="8">
    <location>
        <begin position="391"/>
        <end position="602"/>
    </location>
</feature>
<dbReference type="Pfam" id="PF00512">
    <property type="entry name" value="HisKA"/>
    <property type="match status" value="1"/>
</dbReference>
<keyword evidence="5" id="KW-0418">Kinase</keyword>
<evidence type="ECO:0000256" key="5">
    <source>
        <dbReference type="ARBA" id="ARBA00022777"/>
    </source>
</evidence>